<evidence type="ECO:0008006" key="3">
    <source>
        <dbReference type="Google" id="ProtNLM"/>
    </source>
</evidence>
<evidence type="ECO:0000313" key="2">
    <source>
        <dbReference type="EMBL" id="CAD9643445.1"/>
    </source>
</evidence>
<dbReference type="AlphaFoldDB" id="A0A7S2QIC1"/>
<evidence type="ECO:0000256" key="1">
    <source>
        <dbReference type="SAM" id="MobiDB-lite"/>
    </source>
</evidence>
<accession>A0A7S2QIC1</accession>
<name>A0A7S2QIC1_9DINO</name>
<protein>
    <recommendedName>
        <fullName evidence="3">DUF1995 domain-containing protein</fullName>
    </recommendedName>
</protein>
<sequence>MEQLYLKGAAALLQATEPTVNDFVRNLWGGDSLKTVRTSAIDEDSGTLFYREAENAMQDVAVFYMTGRDLVVSGKSNAFFQNMQDRLVIIANPQNAAAPWAPDQRGSEFRSSQEDGRRVADTFAEQTYYYNRGPFRQWQMTTYRAYPFQWKTYIEDLSYNQVLLGETDTMPSSDLLEEWVEAYEAENKITPLRKVGKMLKDTARQEEISEQLEPGWRAGASAQELADRAKKR</sequence>
<organism evidence="2">
    <name type="scientific">Zooxanthella nutricula</name>
    <dbReference type="NCBI Taxonomy" id="1333877"/>
    <lineage>
        <taxon>Eukaryota</taxon>
        <taxon>Sar</taxon>
        <taxon>Alveolata</taxon>
        <taxon>Dinophyceae</taxon>
        <taxon>Peridiniales</taxon>
        <taxon>Peridiniales incertae sedis</taxon>
        <taxon>Zooxanthella</taxon>
    </lineage>
</organism>
<reference evidence="2" key="1">
    <citation type="submission" date="2021-01" db="EMBL/GenBank/DDBJ databases">
        <authorList>
            <person name="Corre E."/>
            <person name="Pelletier E."/>
            <person name="Niang G."/>
            <person name="Scheremetjew M."/>
            <person name="Finn R."/>
            <person name="Kale V."/>
            <person name="Holt S."/>
            <person name="Cochrane G."/>
            <person name="Meng A."/>
            <person name="Brown T."/>
            <person name="Cohen L."/>
        </authorList>
    </citation>
    <scope>NUCLEOTIDE SEQUENCE</scope>
    <source>
        <strain evidence="2">RCC3387</strain>
    </source>
</reference>
<proteinExistence type="predicted"/>
<dbReference type="EMBL" id="HBGW01096553">
    <property type="protein sequence ID" value="CAD9643445.1"/>
    <property type="molecule type" value="Transcribed_RNA"/>
</dbReference>
<gene>
    <name evidence="2" type="ORF">BRAN1462_LOCUS61267</name>
</gene>
<feature type="region of interest" description="Disordered" evidence="1">
    <location>
        <begin position="203"/>
        <end position="232"/>
    </location>
</feature>